<keyword evidence="2" id="KW-1003">Cell membrane</keyword>
<comment type="similarity">
    <text evidence="6">Belongs to the G-protein coupled receptor 1 family.</text>
</comment>
<dbReference type="SMART" id="SM01381">
    <property type="entry name" value="7TM_GPCR_Srsx"/>
    <property type="match status" value="1"/>
</dbReference>
<dbReference type="Proteomes" id="UP001159428">
    <property type="component" value="Unassembled WGS sequence"/>
</dbReference>
<feature type="transmembrane region" description="Helical" evidence="7">
    <location>
        <begin position="129"/>
        <end position="150"/>
    </location>
</feature>
<keyword evidence="6" id="KW-0297">G-protein coupled receptor</keyword>
<organism evidence="9 10">
    <name type="scientific">Pocillopora meandrina</name>
    <dbReference type="NCBI Taxonomy" id="46732"/>
    <lineage>
        <taxon>Eukaryota</taxon>
        <taxon>Metazoa</taxon>
        <taxon>Cnidaria</taxon>
        <taxon>Anthozoa</taxon>
        <taxon>Hexacorallia</taxon>
        <taxon>Scleractinia</taxon>
        <taxon>Astrocoeniina</taxon>
        <taxon>Pocilloporidae</taxon>
        <taxon>Pocillopora</taxon>
    </lineage>
</organism>
<sequence>MLLSITGNLLVIFSVSRTPSLRSPSTTLLCGLAASDVIVGLIAQPLFIIQELIPNDTLFHVVFFFSFNGCGVSLLTMTLISLDRYAALQYHMRYATMVTSKRVICTLATMWFVIYVEFGIYFWKREVFFLVAACFIISCLLLSTFSYVRIYQIVKRHQRQIQAQNQAIQGPNIGSNLNIARLKRSTTNTFIFYMFLILCYSPFFPLLLVDVLLQNQEWSGSLMYATTGAFMNSAINPILYCCVLKDLRRAVLRAARKIFCNGLKMSNISGENKGSVDPDSFSEEPGNSETLLVNINCVLNVPLMLVSIFGNALVILAITKTPSIRSSSSMIMVCSLAFSDFLVGLVVQPLYIGQQLSRKSILLLLEASIGHSVCGASFLTITAISLDRFLALHYHLRYFTVVTKSRIICTAAIIWLFSFPSMGLYFWNKRLHRLFVGFIVVICFIVSTFSYVGIYRIVRKHQRQIHIQQNMVEGFRSGNNIMRLKRSAVNTFLFYIALILCYFPFFVFITLTGVFKQKWKVQWSFSATVVFMNSSVNPFLYCCRIRELRTAVLNTLRKMLCKKSV</sequence>
<feature type="transmembrane region" description="Helical" evidence="7">
    <location>
        <begin position="434"/>
        <end position="458"/>
    </location>
</feature>
<evidence type="ECO:0000256" key="7">
    <source>
        <dbReference type="SAM" id="Phobius"/>
    </source>
</evidence>
<dbReference type="InterPro" id="IPR017452">
    <property type="entry name" value="GPCR_Rhodpsn_7TM"/>
</dbReference>
<dbReference type="Gene3D" id="1.20.1070.10">
    <property type="entry name" value="Rhodopsin 7-helix transmembrane proteins"/>
    <property type="match status" value="2"/>
</dbReference>
<dbReference type="PRINTS" id="PR00237">
    <property type="entry name" value="GPCRRHODOPSN"/>
</dbReference>
<comment type="subcellular location">
    <subcellularLocation>
        <location evidence="1">Cell membrane</location>
        <topology evidence="1">Multi-pass membrane protein</topology>
    </subcellularLocation>
</comment>
<keyword evidence="4 7" id="KW-1133">Transmembrane helix</keyword>
<comment type="caution">
    <text evidence="9">The sequence shown here is derived from an EMBL/GenBank/DDBJ whole genome shotgun (WGS) entry which is preliminary data.</text>
</comment>
<dbReference type="AlphaFoldDB" id="A0AAU9XZT2"/>
<dbReference type="SUPFAM" id="SSF81321">
    <property type="entry name" value="Family A G protein-coupled receptor-like"/>
    <property type="match status" value="2"/>
</dbReference>
<feature type="transmembrane region" description="Helical" evidence="7">
    <location>
        <begin position="521"/>
        <end position="541"/>
    </location>
</feature>
<evidence type="ECO:0000256" key="5">
    <source>
        <dbReference type="ARBA" id="ARBA00023136"/>
    </source>
</evidence>
<evidence type="ECO:0000313" key="10">
    <source>
        <dbReference type="Proteomes" id="UP001159428"/>
    </source>
</evidence>
<accession>A0AAU9XZT2</accession>
<keyword evidence="5 7" id="KW-0472">Membrane</keyword>
<evidence type="ECO:0000256" key="4">
    <source>
        <dbReference type="ARBA" id="ARBA00022989"/>
    </source>
</evidence>
<keyword evidence="6" id="KW-0675">Receptor</keyword>
<feature type="transmembrane region" description="Helical" evidence="7">
    <location>
        <begin position="407"/>
        <end position="428"/>
    </location>
</feature>
<name>A0AAU9XZT2_9CNID</name>
<gene>
    <name evidence="9" type="ORF">PMEA_00033876</name>
</gene>
<feature type="transmembrane region" description="Helical" evidence="7">
    <location>
        <begin position="291"/>
        <end position="318"/>
    </location>
</feature>
<dbReference type="Pfam" id="PF00001">
    <property type="entry name" value="7tm_1"/>
    <property type="match status" value="4"/>
</dbReference>
<keyword evidence="6" id="KW-0807">Transducer</keyword>
<evidence type="ECO:0000259" key="8">
    <source>
        <dbReference type="PROSITE" id="PS50262"/>
    </source>
</evidence>
<feature type="transmembrane region" description="Helical" evidence="7">
    <location>
        <begin position="103"/>
        <end position="123"/>
    </location>
</feature>
<dbReference type="EMBL" id="CALNXJ010000080">
    <property type="protein sequence ID" value="CAH3161477.1"/>
    <property type="molecule type" value="Genomic_DNA"/>
</dbReference>
<keyword evidence="10" id="KW-1185">Reference proteome</keyword>
<feature type="transmembrane region" description="Helical" evidence="7">
    <location>
        <begin position="190"/>
        <end position="213"/>
    </location>
</feature>
<dbReference type="PROSITE" id="PS00237">
    <property type="entry name" value="G_PROTEIN_RECEP_F1_1"/>
    <property type="match status" value="2"/>
</dbReference>
<feature type="transmembrane region" description="Helical" evidence="7">
    <location>
        <begin position="61"/>
        <end position="82"/>
    </location>
</feature>
<proteinExistence type="inferred from homology"/>
<dbReference type="GO" id="GO:0005886">
    <property type="term" value="C:plasma membrane"/>
    <property type="evidence" value="ECO:0007669"/>
    <property type="project" value="UniProtKB-SubCell"/>
</dbReference>
<feature type="transmembrane region" description="Helical" evidence="7">
    <location>
        <begin position="330"/>
        <end position="351"/>
    </location>
</feature>
<dbReference type="PANTHER" id="PTHR22750">
    <property type="entry name" value="G-PROTEIN COUPLED RECEPTOR"/>
    <property type="match status" value="1"/>
</dbReference>
<evidence type="ECO:0000313" key="9">
    <source>
        <dbReference type="EMBL" id="CAH3161477.1"/>
    </source>
</evidence>
<reference evidence="9 10" key="1">
    <citation type="submission" date="2022-05" db="EMBL/GenBank/DDBJ databases">
        <authorList>
            <consortium name="Genoscope - CEA"/>
            <person name="William W."/>
        </authorList>
    </citation>
    <scope>NUCLEOTIDE SEQUENCE [LARGE SCALE GENOMIC DNA]</scope>
</reference>
<feature type="domain" description="G-protein coupled receptors family 1 profile" evidence="8">
    <location>
        <begin position="7"/>
        <end position="240"/>
    </location>
</feature>
<dbReference type="PROSITE" id="PS50262">
    <property type="entry name" value="G_PROTEIN_RECEP_F1_2"/>
    <property type="match status" value="2"/>
</dbReference>
<feature type="transmembrane region" description="Helical" evidence="7">
    <location>
        <begin position="492"/>
        <end position="515"/>
    </location>
</feature>
<feature type="domain" description="G-protein coupled receptors family 1 profile" evidence="8">
    <location>
        <begin position="310"/>
        <end position="541"/>
    </location>
</feature>
<keyword evidence="3 6" id="KW-0812">Transmembrane</keyword>
<evidence type="ECO:0000256" key="2">
    <source>
        <dbReference type="ARBA" id="ARBA00022475"/>
    </source>
</evidence>
<evidence type="ECO:0000256" key="3">
    <source>
        <dbReference type="ARBA" id="ARBA00022692"/>
    </source>
</evidence>
<protein>
    <recommendedName>
        <fullName evidence="8">G-protein coupled receptors family 1 profile domain-containing protein</fullName>
    </recommendedName>
</protein>
<evidence type="ECO:0000256" key="1">
    <source>
        <dbReference type="ARBA" id="ARBA00004651"/>
    </source>
</evidence>
<dbReference type="GO" id="GO:0004930">
    <property type="term" value="F:G protein-coupled receptor activity"/>
    <property type="evidence" value="ECO:0007669"/>
    <property type="project" value="UniProtKB-KW"/>
</dbReference>
<dbReference type="InterPro" id="IPR000276">
    <property type="entry name" value="GPCR_Rhodpsn"/>
</dbReference>
<evidence type="ECO:0000256" key="6">
    <source>
        <dbReference type="RuleBase" id="RU000688"/>
    </source>
</evidence>
<feature type="transmembrane region" description="Helical" evidence="7">
    <location>
        <begin position="27"/>
        <end position="49"/>
    </location>
</feature>